<dbReference type="STRING" id="1073090.A0A1L9S6I7"/>
<keyword evidence="1" id="KW-0812">Transmembrane</keyword>
<dbReference type="InterPro" id="IPR046623">
    <property type="entry name" value="DUF6536"/>
</dbReference>
<feature type="transmembrane region" description="Helical" evidence="1">
    <location>
        <begin position="516"/>
        <end position="539"/>
    </location>
</feature>
<accession>A0A1L9S6I7</accession>
<evidence type="ECO:0000259" key="2">
    <source>
        <dbReference type="Pfam" id="PF20163"/>
    </source>
</evidence>
<feature type="domain" description="DUF6536" evidence="2">
    <location>
        <begin position="11"/>
        <end position="145"/>
    </location>
</feature>
<proteinExistence type="predicted"/>
<keyword evidence="4" id="KW-1185">Reference proteome</keyword>
<dbReference type="VEuPathDB" id="FungiDB:ASPZODRAFT_76111"/>
<feature type="transmembrane region" description="Helical" evidence="1">
    <location>
        <begin position="128"/>
        <end position="145"/>
    </location>
</feature>
<evidence type="ECO:0000313" key="4">
    <source>
        <dbReference type="Proteomes" id="UP000184188"/>
    </source>
</evidence>
<keyword evidence="1" id="KW-1133">Transmembrane helix</keyword>
<dbReference type="PANTHER" id="PTHR35395">
    <property type="entry name" value="DUF6536 DOMAIN-CONTAINING PROTEIN"/>
    <property type="match status" value="1"/>
</dbReference>
<keyword evidence="1" id="KW-0472">Membrane</keyword>
<feature type="transmembrane region" description="Helical" evidence="1">
    <location>
        <begin position="275"/>
        <end position="298"/>
    </location>
</feature>
<evidence type="ECO:0000256" key="1">
    <source>
        <dbReference type="SAM" id="Phobius"/>
    </source>
</evidence>
<dbReference type="Pfam" id="PF20163">
    <property type="entry name" value="DUF6536"/>
    <property type="match status" value="1"/>
</dbReference>
<feature type="transmembrane region" description="Helical" evidence="1">
    <location>
        <begin position="69"/>
        <end position="89"/>
    </location>
</feature>
<feature type="transmembrane region" description="Helical" evidence="1">
    <location>
        <begin position="473"/>
        <end position="496"/>
    </location>
</feature>
<feature type="transmembrane region" description="Helical" evidence="1">
    <location>
        <begin position="21"/>
        <end position="40"/>
    </location>
</feature>
<dbReference type="PANTHER" id="PTHR35395:SF1">
    <property type="entry name" value="DUF6536 DOMAIN-CONTAINING PROTEIN"/>
    <property type="match status" value="1"/>
</dbReference>
<name>A0A1L9S6I7_9EURO</name>
<dbReference type="EMBL" id="KV878356">
    <property type="protein sequence ID" value="OJJ42781.1"/>
    <property type="molecule type" value="Genomic_DNA"/>
</dbReference>
<dbReference type="GeneID" id="34616527"/>
<dbReference type="OrthoDB" id="5429634at2759"/>
<protein>
    <recommendedName>
        <fullName evidence="2">DUF6536 domain-containing protein</fullName>
    </recommendedName>
</protein>
<dbReference type="Proteomes" id="UP000184188">
    <property type="component" value="Unassembled WGS sequence"/>
</dbReference>
<reference evidence="4" key="1">
    <citation type="journal article" date="2017" name="Genome Biol.">
        <title>Comparative genomics reveals high biological diversity and specific adaptations in the industrially and medically important fungal genus Aspergillus.</title>
        <authorList>
            <person name="de Vries R.P."/>
            <person name="Riley R."/>
            <person name="Wiebenga A."/>
            <person name="Aguilar-Osorio G."/>
            <person name="Amillis S."/>
            <person name="Uchima C.A."/>
            <person name="Anderluh G."/>
            <person name="Asadollahi M."/>
            <person name="Askin M."/>
            <person name="Barry K."/>
            <person name="Battaglia E."/>
            <person name="Bayram O."/>
            <person name="Benocci T."/>
            <person name="Braus-Stromeyer S.A."/>
            <person name="Caldana C."/>
            <person name="Canovas D."/>
            <person name="Cerqueira G.C."/>
            <person name="Chen F."/>
            <person name="Chen W."/>
            <person name="Choi C."/>
            <person name="Clum A."/>
            <person name="Dos Santos R.A."/>
            <person name="Damasio A.R."/>
            <person name="Diallinas G."/>
            <person name="Emri T."/>
            <person name="Fekete E."/>
            <person name="Flipphi M."/>
            <person name="Freyberg S."/>
            <person name="Gallo A."/>
            <person name="Gournas C."/>
            <person name="Habgood R."/>
            <person name="Hainaut M."/>
            <person name="Harispe M.L."/>
            <person name="Henrissat B."/>
            <person name="Hilden K.S."/>
            <person name="Hope R."/>
            <person name="Hossain A."/>
            <person name="Karabika E."/>
            <person name="Karaffa L."/>
            <person name="Karanyi Z."/>
            <person name="Krasevec N."/>
            <person name="Kuo A."/>
            <person name="Kusch H."/>
            <person name="LaButti K."/>
            <person name="Lagendijk E.L."/>
            <person name="Lapidus A."/>
            <person name="Levasseur A."/>
            <person name="Lindquist E."/>
            <person name="Lipzen A."/>
            <person name="Logrieco A.F."/>
            <person name="MacCabe A."/>
            <person name="Maekelae M.R."/>
            <person name="Malavazi I."/>
            <person name="Melin P."/>
            <person name="Meyer V."/>
            <person name="Mielnichuk N."/>
            <person name="Miskei M."/>
            <person name="Molnar A.P."/>
            <person name="Mule G."/>
            <person name="Ngan C.Y."/>
            <person name="Orejas M."/>
            <person name="Orosz E."/>
            <person name="Ouedraogo J.P."/>
            <person name="Overkamp K.M."/>
            <person name="Park H.-S."/>
            <person name="Perrone G."/>
            <person name="Piumi F."/>
            <person name="Punt P.J."/>
            <person name="Ram A.F."/>
            <person name="Ramon A."/>
            <person name="Rauscher S."/>
            <person name="Record E."/>
            <person name="Riano-Pachon D.M."/>
            <person name="Robert V."/>
            <person name="Roehrig J."/>
            <person name="Ruller R."/>
            <person name="Salamov A."/>
            <person name="Salih N.S."/>
            <person name="Samson R.A."/>
            <person name="Sandor E."/>
            <person name="Sanguinetti M."/>
            <person name="Schuetze T."/>
            <person name="Sepcic K."/>
            <person name="Shelest E."/>
            <person name="Sherlock G."/>
            <person name="Sophianopoulou V."/>
            <person name="Squina F.M."/>
            <person name="Sun H."/>
            <person name="Susca A."/>
            <person name="Todd R.B."/>
            <person name="Tsang A."/>
            <person name="Unkles S.E."/>
            <person name="van de Wiele N."/>
            <person name="van Rossen-Uffink D."/>
            <person name="Oliveira J.V."/>
            <person name="Vesth T.C."/>
            <person name="Visser J."/>
            <person name="Yu J.-H."/>
            <person name="Zhou M."/>
            <person name="Andersen M.R."/>
            <person name="Archer D.B."/>
            <person name="Baker S.E."/>
            <person name="Benoit I."/>
            <person name="Brakhage A.A."/>
            <person name="Braus G.H."/>
            <person name="Fischer R."/>
            <person name="Frisvad J.C."/>
            <person name="Goldman G.H."/>
            <person name="Houbraken J."/>
            <person name="Oakley B."/>
            <person name="Pocsi I."/>
            <person name="Scazzocchio C."/>
            <person name="Seiboth B."/>
            <person name="vanKuyk P.A."/>
            <person name="Wortman J."/>
            <person name="Dyer P.S."/>
            <person name="Grigoriev I.V."/>
        </authorList>
    </citation>
    <scope>NUCLEOTIDE SEQUENCE [LARGE SCALE GENOMIC DNA]</scope>
    <source>
        <strain evidence="4">CBS 506.65</strain>
    </source>
</reference>
<sequence length="623" mass="70578">MDQPGNEEPKWFRGVYLCAKASTVIFLLNTTLIAVAAGLARRYPSEGDFASSLVFYEGSCEVSKRWDVILHWAINFLSTVILAASNYCMQTLVAPTREEVDAQHVKYQWLDIGSASIRNLFIVGRYQFTLWLVLLMTTTPFHLFLTTTGLEKCFHSPILSDYERIESDSYPSWHEMASLIAEKDHERITYSQCLQFSSYPVTGVQSIILLGDELTNSPPTVQAIPFLSHILTAESDSLICNNLTQWYQDDLSNSQEYTVSECLLLKTDEHCQLRYSPLICIVITFATSTKVIAMFLAARISSSRSRPLFTIGDAVASFLERPDRMTEGLCWASKTEICGGWKIALEAPSTYTQLSQPKRWMRGASIWRWLTTLTLGLKPMANKVQVVLPALRWRYIGYDYFDGIHSTAAMVIANLPQLLITITYFAYNNVLTSMLVAVEYSSYGNTRKPLRVTWPVENSQQQSTYWLTIPYRYGLLFLIIQMIIHWLVSQGCYYLFLTPYTIIDEPDPNNIYSGIFLSPLPIILAAIIMGFMLFILIMLSFRQLKSEIPLAGSCSAAISAACHPPKSENLETVALGLVTWGETTERPHWASDLNSSGRKAQWKGHCSFTSLETRRPWLTRSYA</sequence>
<dbReference type="AlphaFoldDB" id="A0A1L9S6I7"/>
<dbReference type="RefSeq" id="XP_022577291.1">
    <property type="nucleotide sequence ID" value="XM_022730063.1"/>
</dbReference>
<organism evidence="3 4">
    <name type="scientific">Penicilliopsis zonata CBS 506.65</name>
    <dbReference type="NCBI Taxonomy" id="1073090"/>
    <lineage>
        <taxon>Eukaryota</taxon>
        <taxon>Fungi</taxon>
        <taxon>Dikarya</taxon>
        <taxon>Ascomycota</taxon>
        <taxon>Pezizomycotina</taxon>
        <taxon>Eurotiomycetes</taxon>
        <taxon>Eurotiomycetidae</taxon>
        <taxon>Eurotiales</taxon>
        <taxon>Aspergillaceae</taxon>
        <taxon>Penicilliopsis</taxon>
    </lineage>
</organism>
<evidence type="ECO:0000313" key="3">
    <source>
        <dbReference type="EMBL" id="OJJ42781.1"/>
    </source>
</evidence>
<gene>
    <name evidence="3" type="ORF">ASPZODRAFT_76111</name>
</gene>